<dbReference type="InterPro" id="IPR013221">
    <property type="entry name" value="Mur_ligase_cen"/>
</dbReference>
<comment type="subcellular location">
    <subcellularLocation>
        <location evidence="1">Cytoplasm</location>
    </subcellularLocation>
</comment>
<evidence type="ECO:0000256" key="6">
    <source>
        <dbReference type="ARBA" id="ARBA00022840"/>
    </source>
</evidence>
<dbReference type="EMBL" id="CAEZVQ010000013">
    <property type="protein sequence ID" value="CAB4629251.1"/>
    <property type="molecule type" value="Genomic_DNA"/>
</dbReference>
<dbReference type="GO" id="GO:0005524">
    <property type="term" value="F:ATP binding"/>
    <property type="evidence" value="ECO:0007669"/>
    <property type="project" value="UniProtKB-KW"/>
</dbReference>
<comment type="pathway">
    <text evidence="2">Cell wall biogenesis; peptidoglycan biosynthesis.</text>
</comment>
<dbReference type="InterPro" id="IPR005762">
    <property type="entry name" value="MurD"/>
</dbReference>
<dbReference type="AlphaFoldDB" id="A0A6J6IXG4"/>
<gene>
    <name evidence="9" type="ORF">UFOPK2086_00218</name>
</gene>
<evidence type="ECO:0000256" key="3">
    <source>
        <dbReference type="ARBA" id="ARBA00022490"/>
    </source>
</evidence>
<evidence type="ECO:0000256" key="2">
    <source>
        <dbReference type="ARBA" id="ARBA00004752"/>
    </source>
</evidence>
<dbReference type="Gene3D" id="3.40.50.720">
    <property type="entry name" value="NAD(P)-binding Rossmann-like Domain"/>
    <property type="match status" value="1"/>
</dbReference>
<sequence length="449" mass="48020">MQRVAVLGLALTGTAVARAMSARGILVTLGDNRISSEHQALANELGAVLIDMNVNGAVAALLDGVDTLMPAPGVPPSHPAIVAATQRGIAIRTEIDVAYEWEQSRVGGPRPILGVTGTDGKTTTTMITAHLLRENGLRVAEVGNTDLPFVAAVDSDVDVFVVECSSFRLRYTTQFRCNASVWLNFAPDHLDWHSDIHDYASAKEQMWKFVTDSDVAVFPAGNELITSAAQRSLARTVSFGMSDALYCVQGEQLVSPDGPVCDIKNLWRSMPHDITNSLAATALVVESGLVPAGRLAAALSNFISAHHRIEHIGDFDGSAWFDDSKATSPHAALTAIRAFESVVLIAGGRNKDLDLNQMATEPHRMVGVVAIGDDAHLVAAAFDGVCEVKTARDMQSAVQMAALMASPGVAVLLSPGCTSYDWYRNYNERGEHFTQCVREHFGRGATNGK</sequence>
<dbReference type="GO" id="GO:0009252">
    <property type="term" value="P:peptidoglycan biosynthetic process"/>
    <property type="evidence" value="ECO:0007669"/>
    <property type="project" value="UniProtKB-UniPathway"/>
</dbReference>
<dbReference type="SUPFAM" id="SSF53623">
    <property type="entry name" value="MurD-like peptide ligases, catalytic domain"/>
    <property type="match status" value="1"/>
</dbReference>
<accession>A0A6J6IXG4</accession>
<protein>
    <submittedName>
        <fullName evidence="9">Unannotated protein</fullName>
    </submittedName>
</protein>
<feature type="domain" description="Mur ligase C-terminal" evidence="7">
    <location>
        <begin position="307"/>
        <end position="415"/>
    </location>
</feature>
<dbReference type="Gene3D" id="3.40.1190.10">
    <property type="entry name" value="Mur-like, catalytic domain"/>
    <property type="match status" value="1"/>
</dbReference>
<evidence type="ECO:0000259" key="8">
    <source>
        <dbReference type="Pfam" id="PF08245"/>
    </source>
</evidence>
<evidence type="ECO:0000256" key="5">
    <source>
        <dbReference type="ARBA" id="ARBA00022741"/>
    </source>
</evidence>
<proteinExistence type="inferred from homology"/>
<dbReference type="HAMAP" id="MF_00639">
    <property type="entry name" value="MurD"/>
    <property type="match status" value="1"/>
</dbReference>
<dbReference type="InterPro" id="IPR036565">
    <property type="entry name" value="Mur-like_cat_sf"/>
</dbReference>
<evidence type="ECO:0000259" key="7">
    <source>
        <dbReference type="Pfam" id="PF02875"/>
    </source>
</evidence>
<dbReference type="UniPathway" id="UPA00219"/>
<dbReference type="GO" id="GO:0008360">
    <property type="term" value="P:regulation of cell shape"/>
    <property type="evidence" value="ECO:0007669"/>
    <property type="project" value="InterPro"/>
</dbReference>
<keyword evidence="4" id="KW-0436">Ligase</keyword>
<dbReference type="PANTHER" id="PTHR43692:SF1">
    <property type="entry name" value="UDP-N-ACETYLMURAMOYLALANINE--D-GLUTAMATE LIGASE"/>
    <property type="match status" value="1"/>
</dbReference>
<dbReference type="Pfam" id="PF08245">
    <property type="entry name" value="Mur_ligase_M"/>
    <property type="match status" value="1"/>
</dbReference>
<dbReference type="GO" id="GO:0008764">
    <property type="term" value="F:UDP-N-acetylmuramoylalanine-D-glutamate ligase activity"/>
    <property type="evidence" value="ECO:0007669"/>
    <property type="project" value="UniProtKB-EC"/>
</dbReference>
<dbReference type="InterPro" id="IPR036615">
    <property type="entry name" value="Mur_ligase_C_dom_sf"/>
</dbReference>
<dbReference type="Gene3D" id="3.90.190.20">
    <property type="entry name" value="Mur ligase, C-terminal domain"/>
    <property type="match status" value="1"/>
</dbReference>
<keyword evidence="5" id="KW-0547">Nucleotide-binding</keyword>
<dbReference type="InterPro" id="IPR004101">
    <property type="entry name" value="Mur_ligase_C"/>
</dbReference>
<organism evidence="9">
    <name type="scientific">freshwater metagenome</name>
    <dbReference type="NCBI Taxonomy" id="449393"/>
    <lineage>
        <taxon>unclassified sequences</taxon>
        <taxon>metagenomes</taxon>
        <taxon>ecological metagenomes</taxon>
    </lineage>
</organism>
<dbReference type="GO" id="GO:0051301">
    <property type="term" value="P:cell division"/>
    <property type="evidence" value="ECO:0007669"/>
    <property type="project" value="InterPro"/>
</dbReference>
<dbReference type="Pfam" id="PF02875">
    <property type="entry name" value="Mur_ligase_C"/>
    <property type="match status" value="1"/>
</dbReference>
<evidence type="ECO:0000313" key="9">
    <source>
        <dbReference type="EMBL" id="CAB4629251.1"/>
    </source>
</evidence>
<dbReference type="Pfam" id="PF21799">
    <property type="entry name" value="MurD-like_N"/>
    <property type="match status" value="1"/>
</dbReference>
<evidence type="ECO:0000256" key="1">
    <source>
        <dbReference type="ARBA" id="ARBA00004496"/>
    </source>
</evidence>
<keyword evidence="6" id="KW-0067">ATP-binding</keyword>
<reference evidence="9" key="1">
    <citation type="submission" date="2020-05" db="EMBL/GenBank/DDBJ databases">
        <authorList>
            <person name="Chiriac C."/>
            <person name="Salcher M."/>
            <person name="Ghai R."/>
            <person name="Kavagutti S V."/>
        </authorList>
    </citation>
    <scope>NUCLEOTIDE SEQUENCE</scope>
</reference>
<keyword evidence="3" id="KW-0963">Cytoplasm</keyword>
<dbReference type="PANTHER" id="PTHR43692">
    <property type="entry name" value="UDP-N-ACETYLMURAMOYLALANINE--D-GLUTAMATE LIGASE"/>
    <property type="match status" value="1"/>
</dbReference>
<name>A0A6J6IXG4_9ZZZZ</name>
<evidence type="ECO:0000256" key="4">
    <source>
        <dbReference type="ARBA" id="ARBA00022598"/>
    </source>
</evidence>
<feature type="domain" description="Mur ligase central" evidence="8">
    <location>
        <begin position="115"/>
        <end position="245"/>
    </location>
</feature>
<dbReference type="NCBIfam" id="TIGR01087">
    <property type="entry name" value="murD"/>
    <property type="match status" value="1"/>
</dbReference>
<dbReference type="SUPFAM" id="SSF51984">
    <property type="entry name" value="MurCD N-terminal domain"/>
    <property type="match status" value="1"/>
</dbReference>
<dbReference type="SUPFAM" id="SSF53244">
    <property type="entry name" value="MurD-like peptide ligases, peptide-binding domain"/>
    <property type="match status" value="1"/>
</dbReference>
<dbReference type="GO" id="GO:0005737">
    <property type="term" value="C:cytoplasm"/>
    <property type="evidence" value="ECO:0007669"/>
    <property type="project" value="UniProtKB-SubCell"/>
</dbReference>